<dbReference type="InterPro" id="IPR010982">
    <property type="entry name" value="Lambda_DNA-bd_dom_sf"/>
</dbReference>
<dbReference type="InterPro" id="IPR001387">
    <property type="entry name" value="Cro/C1-type_HTH"/>
</dbReference>
<comment type="caution">
    <text evidence="2">The sequence shown here is derived from an EMBL/GenBank/DDBJ whole genome shotgun (WGS) entry which is preliminary data.</text>
</comment>
<dbReference type="AlphaFoldDB" id="A0A495LZY7"/>
<dbReference type="GO" id="GO:0045892">
    <property type="term" value="P:negative regulation of DNA-templated transcription"/>
    <property type="evidence" value="ECO:0007669"/>
    <property type="project" value="InterPro"/>
</dbReference>
<dbReference type="InterPro" id="IPR010744">
    <property type="entry name" value="Phage_CI_N"/>
</dbReference>
<dbReference type="RefSeq" id="WP_121377423.1">
    <property type="nucleotide sequence ID" value="NZ_RBLC01000005.1"/>
</dbReference>
<feature type="domain" description="HTH cro/C1-type" evidence="1">
    <location>
        <begin position="27"/>
        <end position="67"/>
    </location>
</feature>
<organism evidence="2 3">
    <name type="scientific">Flavobacterium endophyticum</name>
    <dbReference type="NCBI Taxonomy" id="1540163"/>
    <lineage>
        <taxon>Bacteria</taxon>
        <taxon>Pseudomonadati</taxon>
        <taxon>Bacteroidota</taxon>
        <taxon>Flavobacteriia</taxon>
        <taxon>Flavobacteriales</taxon>
        <taxon>Flavobacteriaceae</taxon>
        <taxon>Flavobacterium</taxon>
    </lineage>
</organism>
<dbReference type="CDD" id="cd06462">
    <property type="entry name" value="Peptidase_S24_S26"/>
    <property type="match status" value="1"/>
</dbReference>
<dbReference type="PROSITE" id="PS50943">
    <property type="entry name" value="HTH_CROC1"/>
    <property type="match status" value="1"/>
</dbReference>
<keyword evidence="3" id="KW-1185">Reference proteome</keyword>
<dbReference type="SUPFAM" id="SSF51306">
    <property type="entry name" value="LexA/Signal peptidase"/>
    <property type="match status" value="1"/>
</dbReference>
<reference evidence="2 3" key="1">
    <citation type="submission" date="2018-10" db="EMBL/GenBank/DDBJ databases">
        <title>Genomic Encyclopedia of Archaeal and Bacterial Type Strains, Phase II (KMG-II): from individual species to whole genera.</title>
        <authorList>
            <person name="Goeker M."/>
        </authorList>
    </citation>
    <scope>NUCLEOTIDE SEQUENCE [LARGE SCALE GENOMIC DNA]</scope>
    <source>
        <strain evidence="2 3">DSM 29537</strain>
    </source>
</reference>
<protein>
    <submittedName>
        <fullName evidence="2">Bacteriophage CI repressor-like protein</fullName>
    </submittedName>
</protein>
<dbReference type="GO" id="GO:0003677">
    <property type="term" value="F:DNA binding"/>
    <property type="evidence" value="ECO:0007669"/>
    <property type="project" value="InterPro"/>
</dbReference>
<evidence type="ECO:0000313" key="2">
    <source>
        <dbReference type="EMBL" id="RKS19191.1"/>
    </source>
</evidence>
<dbReference type="Gene3D" id="1.10.260.40">
    <property type="entry name" value="lambda repressor-like DNA-binding domains"/>
    <property type="match status" value="1"/>
</dbReference>
<dbReference type="EMBL" id="RBLC01000005">
    <property type="protein sequence ID" value="RKS19191.1"/>
    <property type="molecule type" value="Genomic_DNA"/>
</dbReference>
<sequence>MQENKSQNAISVIERLKKALKIKTDIELSEFLNIKPNTISTWKKRNSVDFDSIITICELYELDLNEIFLNKKKAGSFTNHTPLISREVQFQYAKGNDVVSLLDILPKYSFPFIIEEDSRVFQVVSNNMFPVIDENSFVICERIDVDRIENDSIIVVISREKGLFINRVAKSIYDDHIFVLSNENDFYSSVKLSVVEIAEAWVVRGVLSYDVNNANKFKFMNESIKRINKFLDDTKVK</sequence>
<name>A0A495LZY7_9FLAO</name>
<proteinExistence type="predicted"/>
<dbReference type="Proteomes" id="UP000277579">
    <property type="component" value="Unassembled WGS sequence"/>
</dbReference>
<evidence type="ECO:0000259" key="1">
    <source>
        <dbReference type="PROSITE" id="PS50943"/>
    </source>
</evidence>
<gene>
    <name evidence="2" type="ORF">CLV94_3142</name>
</gene>
<accession>A0A495LZY7</accession>
<evidence type="ECO:0000313" key="3">
    <source>
        <dbReference type="Proteomes" id="UP000277579"/>
    </source>
</evidence>
<dbReference type="Pfam" id="PF07022">
    <property type="entry name" value="Phage_CI_repr"/>
    <property type="match status" value="1"/>
</dbReference>
<dbReference type="InterPro" id="IPR036286">
    <property type="entry name" value="LexA/Signal_pep-like_sf"/>
</dbReference>
<dbReference type="OrthoDB" id="1425504at2"/>